<comment type="subcellular location">
    <subcellularLocation>
        <location evidence="1">Nucleus</location>
    </subcellularLocation>
</comment>
<dbReference type="GO" id="GO:0005634">
    <property type="term" value="C:nucleus"/>
    <property type="evidence" value="ECO:0007669"/>
    <property type="project" value="UniProtKB-SubCell"/>
</dbReference>
<evidence type="ECO:0000259" key="9">
    <source>
        <dbReference type="PROSITE" id="PS50808"/>
    </source>
</evidence>
<dbReference type="InterPro" id="IPR003656">
    <property type="entry name" value="Znf_BED"/>
</dbReference>
<evidence type="ECO:0000256" key="3">
    <source>
        <dbReference type="ARBA" id="ARBA00022771"/>
    </source>
</evidence>
<gene>
    <name evidence="10" type="ORF">K452DRAFT_325305</name>
</gene>
<dbReference type="GO" id="GO:0008270">
    <property type="term" value="F:zinc ion binding"/>
    <property type="evidence" value="ECO:0007669"/>
    <property type="project" value="UniProtKB-KW"/>
</dbReference>
<feature type="compositionally biased region" description="Low complexity" evidence="7">
    <location>
        <begin position="214"/>
        <end position="230"/>
    </location>
</feature>
<dbReference type="PANTHER" id="PTHR23215:SF0">
    <property type="entry name" value="BUB3-INTERACTING AND GLEBS MOTIF-CONTAINING PROTEIN ZNF207"/>
    <property type="match status" value="1"/>
</dbReference>
<evidence type="ECO:0000256" key="5">
    <source>
        <dbReference type="ARBA" id="ARBA00023242"/>
    </source>
</evidence>
<dbReference type="InterPro" id="IPR013087">
    <property type="entry name" value="Znf_C2H2_type"/>
</dbReference>
<feature type="domain" description="C2H2-type" evidence="8">
    <location>
        <begin position="42"/>
        <end position="65"/>
    </location>
</feature>
<name>A0A6A6BKZ6_9PEZI</name>
<evidence type="ECO:0000256" key="2">
    <source>
        <dbReference type="ARBA" id="ARBA00022723"/>
    </source>
</evidence>
<feature type="compositionally biased region" description="Low complexity" evidence="7">
    <location>
        <begin position="282"/>
        <end position="294"/>
    </location>
</feature>
<dbReference type="GO" id="GO:0003677">
    <property type="term" value="F:DNA binding"/>
    <property type="evidence" value="ECO:0007669"/>
    <property type="project" value="InterPro"/>
</dbReference>
<evidence type="ECO:0000313" key="10">
    <source>
        <dbReference type="EMBL" id="KAF2143995.1"/>
    </source>
</evidence>
<dbReference type="SMART" id="SM00355">
    <property type="entry name" value="ZnF_C2H2"/>
    <property type="match status" value="2"/>
</dbReference>
<dbReference type="Proteomes" id="UP000799438">
    <property type="component" value="Unassembled WGS sequence"/>
</dbReference>
<feature type="compositionally biased region" description="Pro residues" evidence="7">
    <location>
        <begin position="297"/>
        <end position="307"/>
    </location>
</feature>
<feature type="domain" description="BED-type" evidence="9">
    <location>
        <begin position="13"/>
        <end position="72"/>
    </location>
</feature>
<protein>
    <recommendedName>
        <fullName evidence="12">C2H2-type domain-containing protein</fullName>
    </recommendedName>
</protein>
<sequence length="475" mass="50627">MGKKKRGHPDVEEILARPWCYYCERDFDDLKILINHQKAKHFKCERCGRRLMTAGGLNVHMTQVHKETLTQVENALANRSGLDYEIFGMEGIPEDVLQAHNQRVLQQYYEQQAERRAATGNPPPGTGTSNAGNNGPKKPKLEPKESLKARLAAHKAKKAAEAAGESSGDVTPVAAQSPAAFPQAVSPGYHQPQMPYSAPQGSPPQAAYVQPYGQPSYPAQSSPFSQQPPYAQQPPFPAQQGYGAPPYPAPGAAPFSPTGQQYPQPAASPYQASFPGGPPRQPGSGSPSVPYPYGAHQPPPSRTPPNNAPGQQRQGSLPAAPGLPSRPAFAAPQVNAFQMQQMHQGHVPPPANGPPGGFANGPAQTNGHGQPPAQESIPGLEASVDELISSAGQQAAAPKEETAEQADKKAKKKDDKNINLVYSDNHVSPEEKMAQLPRYAFDPAVRIKDERVVGAVEPAVTGITTGPGDVIDRTE</sequence>
<dbReference type="AlphaFoldDB" id="A0A6A6BKZ6"/>
<reference evidence="10" key="1">
    <citation type="journal article" date="2020" name="Stud. Mycol.">
        <title>101 Dothideomycetes genomes: a test case for predicting lifestyles and emergence of pathogens.</title>
        <authorList>
            <person name="Haridas S."/>
            <person name="Albert R."/>
            <person name="Binder M."/>
            <person name="Bloem J."/>
            <person name="Labutti K."/>
            <person name="Salamov A."/>
            <person name="Andreopoulos B."/>
            <person name="Baker S."/>
            <person name="Barry K."/>
            <person name="Bills G."/>
            <person name="Bluhm B."/>
            <person name="Cannon C."/>
            <person name="Castanera R."/>
            <person name="Culley D."/>
            <person name="Daum C."/>
            <person name="Ezra D."/>
            <person name="Gonzalez J."/>
            <person name="Henrissat B."/>
            <person name="Kuo A."/>
            <person name="Liang C."/>
            <person name="Lipzen A."/>
            <person name="Lutzoni F."/>
            <person name="Magnuson J."/>
            <person name="Mondo S."/>
            <person name="Nolan M."/>
            <person name="Ohm R."/>
            <person name="Pangilinan J."/>
            <person name="Park H.-J."/>
            <person name="Ramirez L."/>
            <person name="Alfaro M."/>
            <person name="Sun H."/>
            <person name="Tritt A."/>
            <person name="Yoshinaga Y."/>
            <person name="Zwiers L.-H."/>
            <person name="Turgeon B."/>
            <person name="Goodwin S."/>
            <person name="Spatafora J."/>
            <person name="Crous P."/>
            <person name="Grigoriev I."/>
        </authorList>
    </citation>
    <scope>NUCLEOTIDE SEQUENCE</scope>
    <source>
        <strain evidence="10">CBS 121167</strain>
    </source>
</reference>
<organism evidence="10 11">
    <name type="scientific">Aplosporella prunicola CBS 121167</name>
    <dbReference type="NCBI Taxonomy" id="1176127"/>
    <lineage>
        <taxon>Eukaryota</taxon>
        <taxon>Fungi</taxon>
        <taxon>Dikarya</taxon>
        <taxon>Ascomycota</taxon>
        <taxon>Pezizomycotina</taxon>
        <taxon>Dothideomycetes</taxon>
        <taxon>Dothideomycetes incertae sedis</taxon>
        <taxon>Botryosphaeriales</taxon>
        <taxon>Aplosporellaceae</taxon>
        <taxon>Aplosporella</taxon>
    </lineage>
</organism>
<keyword evidence="2" id="KW-0479">Metal-binding</keyword>
<dbReference type="FunFam" id="3.30.160.60:FF:000354">
    <property type="entry name" value="C2H2 finger domain-containing protein"/>
    <property type="match status" value="1"/>
</dbReference>
<feature type="region of interest" description="Disordered" evidence="7">
    <location>
        <begin position="112"/>
        <end position="426"/>
    </location>
</feature>
<evidence type="ECO:0000256" key="1">
    <source>
        <dbReference type="ARBA" id="ARBA00004123"/>
    </source>
</evidence>
<keyword evidence="5" id="KW-0539">Nucleus</keyword>
<feature type="compositionally biased region" description="Basic and acidic residues" evidence="7">
    <location>
        <begin position="139"/>
        <end position="148"/>
    </location>
</feature>
<keyword evidence="11" id="KW-1185">Reference proteome</keyword>
<dbReference type="Gene3D" id="3.30.160.60">
    <property type="entry name" value="Classic Zinc Finger"/>
    <property type="match status" value="1"/>
</dbReference>
<dbReference type="PANTHER" id="PTHR23215">
    <property type="entry name" value="ZINC FINGER PROTEIN 207"/>
    <property type="match status" value="1"/>
</dbReference>
<accession>A0A6A6BKZ6</accession>
<keyword evidence="3 6" id="KW-0863">Zinc-finger</keyword>
<evidence type="ECO:0000313" key="11">
    <source>
        <dbReference type="Proteomes" id="UP000799438"/>
    </source>
</evidence>
<proteinExistence type="predicted"/>
<evidence type="ECO:0000256" key="4">
    <source>
        <dbReference type="ARBA" id="ARBA00022833"/>
    </source>
</evidence>
<evidence type="ECO:0000259" key="8">
    <source>
        <dbReference type="PROSITE" id="PS50157"/>
    </source>
</evidence>
<dbReference type="SUPFAM" id="SSF57667">
    <property type="entry name" value="beta-beta-alpha zinc fingers"/>
    <property type="match status" value="1"/>
</dbReference>
<dbReference type="PROSITE" id="PS50808">
    <property type="entry name" value="ZF_BED"/>
    <property type="match status" value="1"/>
</dbReference>
<dbReference type="PROSITE" id="PS50157">
    <property type="entry name" value="ZINC_FINGER_C2H2_2"/>
    <property type="match status" value="1"/>
</dbReference>
<keyword evidence="4" id="KW-0862">Zinc</keyword>
<dbReference type="CDD" id="cd20908">
    <property type="entry name" value="SUF4-like"/>
    <property type="match status" value="1"/>
</dbReference>
<dbReference type="RefSeq" id="XP_033399707.1">
    <property type="nucleotide sequence ID" value="XM_033544766.1"/>
</dbReference>
<dbReference type="OrthoDB" id="1306014at2759"/>
<dbReference type="EMBL" id="ML995480">
    <property type="protein sequence ID" value="KAF2143995.1"/>
    <property type="molecule type" value="Genomic_DNA"/>
</dbReference>
<evidence type="ECO:0008006" key="12">
    <source>
        <dbReference type="Google" id="ProtNLM"/>
    </source>
</evidence>
<evidence type="ECO:0000256" key="7">
    <source>
        <dbReference type="SAM" id="MobiDB-lite"/>
    </source>
</evidence>
<evidence type="ECO:0000256" key="6">
    <source>
        <dbReference type="PROSITE-ProRule" id="PRU00042"/>
    </source>
</evidence>
<dbReference type="InterPro" id="IPR036236">
    <property type="entry name" value="Znf_C2H2_sf"/>
</dbReference>
<dbReference type="GeneID" id="54302262"/>
<feature type="compositionally biased region" description="Basic and acidic residues" evidence="7">
    <location>
        <begin position="398"/>
        <end position="417"/>
    </location>
</feature>
<dbReference type="PROSITE" id="PS00028">
    <property type="entry name" value="ZINC_FINGER_C2H2_1"/>
    <property type="match status" value="1"/>
</dbReference>
<feature type="compositionally biased region" description="Low complexity" evidence="7">
    <location>
        <begin position="252"/>
        <end position="275"/>
    </location>
</feature>